<evidence type="ECO:0000256" key="2">
    <source>
        <dbReference type="ARBA" id="ARBA00022679"/>
    </source>
</evidence>
<dbReference type="PROSITE" id="PS51585">
    <property type="entry name" value="SAM_MT_TPMT"/>
    <property type="match status" value="1"/>
</dbReference>
<dbReference type="AlphaFoldDB" id="A0A382PQQ7"/>
<evidence type="ECO:0000256" key="3">
    <source>
        <dbReference type="ARBA" id="ARBA00022691"/>
    </source>
</evidence>
<organism evidence="4">
    <name type="scientific">marine metagenome</name>
    <dbReference type="NCBI Taxonomy" id="408172"/>
    <lineage>
        <taxon>unclassified sequences</taxon>
        <taxon>metagenomes</taxon>
        <taxon>ecological metagenomes</taxon>
    </lineage>
</organism>
<dbReference type="GO" id="GO:0008757">
    <property type="term" value="F:S-adenosylmethionine-dependent methyltransferase activity"/>
    <property type="evidence" value="ECO:0007669"/>
    <property type="project" value="InterPro"/>
</dbReference>
<keyword evidence="2" id="KW-0808">Transferase</keyword>
<dbReference type="InterPro" id="IPR008854">
    <property type="entry name" value="TPMT"/>
</dbReference>
<accession>A0A382PQQ7</accession>
<keyword evidence="3" id="KW-0949">S-adenosyl-L-methionine</keyword>
<dbReference type="SUPFAM" id="SSF53335">
    <property type="entry name" value="S-adenosyl-L-methionine-dependent methyltransferases"/>
    <property type="match status" value="1"/>
</dbReference>
<dbReference type="InterPro" id="IPR029063">
    <property type="entry name" value="SAM-dependent_MTases_sf"/>
</dbReference>
<keyword evidence="1" id="KW-0489">Methyltransferase</keyword>
<gene>
    <name evidence="4" type="ORF">METZ01_LOCUS328518</name>
</gene>
<sequence length="93" mass="10138">VEQYVEDSPQFWEDIYLADEAGWDLGGPTPIFKSMAGELNPGKLCILGCGKGYDAVQFSRNGFDVTAVDFSRTAILSLEKLAGSVNVHLNIIQ</sequence>
<dbReference type="GO" id="GO:0032259">
    <property type="term" value="P:methylation"/>
    <property type="evidence" value="ECO:0007669"/>
    <property type="project" value="UniProtKB-KW"/>
</dbReference>
<feature type="non-terminal residue" evidence="4">
    <location>
        <position position="1"/>
    </location>
</feature>
<reference evidence="4" key="1">
    <citation type="submission" date="2018-05" db="EMBL/GenBank/DDBJ databases">
        <authorList>
            <person name="Lanie J.A."/>
            <person name="Ng W.-L."/>
            <person name="Kazmierczak K.M."/>
            <person name="Andrzejewski T.M."/>
            <person name="Davidsen T.M."/>
            <person name="Wayne K.J."/>
            <person name="Tettelin H."/>
            <person name="Glass J.I."/>
            <person name="Rusch D."/>
            <person name="Podicherti R."/>
            <person name="Tsui H.-C.T."/>
            <person name="Winkler M.E."/>
        </authorList>
    </citation>
    <scope>NUCLEOTIDE SEQUENCE</scope>
</reference>
<dbReference type="Gene3D" id="3.40.50.150">
    <property type="entry name" value="Vaccinia Virus protein VP39"/>
    <property type="match status" value="1"/>
</dbReference>
<feature type="non-terminal residue" evidence="4">
    <location>
        <position position="93"/>
    </location>
</feature>
<protein>
    <recommendedName>
        <fullName evidence="5">SAM-dependent methyltransferase</fullName>
    </recommendedName>
</protein>
<name>A0A382PQQ7_9ZZZZ</name>
<evidence type="ECO:0008006" key="5">
    <source>
        <dbReference type="Google" id="ProtNLM"/>
    </source>
</evidence>
<dbReference type="Pfam" id="PF05724">
    <property type="entry name" value="TPMT"/>
    <property type="match status" value="1"/>
</dbReference>
<evidence type="ECO:0000256" key="1">
    <source>
        <dbReference type="ARBA" id="ARBA00022603"/>
    </source>
</evidence>
<dbReference type="EMBL" id="UINC01109089">
    <property type="protein sequence ID" value="SVC75664.1"/>
    <property type="molecule type" value="Genomic_DNA"/>
</dbReference>
<evidence type="ECO:0000313" key="4">
    <source>
        <dbReference type="EMBL" id="SVC75664.1"/>
    </source>
</evidence>
<proteinExistence type="predicted"/>